<dbReference type="EMBL" id="JX649878">
    <property type="protein sequence ID" value="AGC71646.1"/>
    <property type="molecule type" value="Genomic_DNA"/>
</dbReference>
<evidence type="ECO:0000313" key="2">
    <source>
        <dbReference type="EMBL" id="AGC71646.1"/>
    </source>
</evidence>
<dbReference type="AlphaFoldDB" id="L7VWA1"/>
<feature type="region of interest" description="Disordered" evidence="1">
    <location>
        <begin position="1"/>
        <end position="63"/>
    </location>
</feature>
<feature type="compositionally biased region" description="Basic and acidic residues" evidence="1">
    <location>
        <begin position="45"/>
        <end position="55"/>
    </location>
</feature>
<reference evidence="2" key="1">
    <citation type="submission" date="2012-09" db="EMBL/GenBank/DDBJ databases">
        <title>Metagenomic Characterization of a Microbial Community in Wastewater Detects High Levels of Antibiotic Resistance.</title>
        <authorList>
            <person name="Abrams M."/>
            <person name="Caldwell A."/>
            <person name="Vandaei E."/>
            <person name="Lee W."/>
            <person name="Perrott J."/>
            <person name="Khan S.Y."/>
            <person name="Ta J."/>
            <person name="Romero D."/>
            <person name="Nguyen V."/>
            <person name="Pourmand N."/>
            <person name="Ouverney C.C."/>
        </authorList>
    </citation>
    <scope>NUCLEOTIDE SEQUENCE</scope>
</reference>
<name>L7VWA1_9BACT</name>
<proteinExistence type="predicted"/>
<sequence length="63" mass="6369">MGAATAARLPPRVGEGGDAGDRARPTGTRQVAGDRAGARTCAGHAGERPDIDGARPCRRAACR</sequence>
<evidence type="ECO:0000256" key="1">
    <source>
        <dbReference type="SAM" id="MobiDB-lite"/>
    </source>
</evidence>
<organism evidence="2">
    <name type="scientific">uncultured bacterium A1Q1_fos_1025</name>
    <dbReference type="NCBI Taxonomy" id="1256537"/>
    <lineage>
        <taxon>Bacteria</taxon>
        <taxon>environmental samples</taxon>
    </lineage>
</organism>
<protein>
    <submittedName>
        <fullName evidence="2">Uncharacterized protein</fullName>
    </submittedName>
</protein>
<accession>L7VWA1</accession>